<comment type="similarity">
    <text evidence="1">Belongs to the polysaccharide lyase 8 family.</text>
</comment>
<dbReference type="SMART" id="SM00635">
    <property type="entry name" value="BID_2"/>
    <property type="match status" value="1"/>
</dbReference>
<dbReference type="SUPFAM" id="SSF49785">
    <property type="entry name" value="Galactose-binding domain-like"/>
    <property type="match status" value="1"/>
</dbReference>
<feature type="signal peptide" evidence="4">
    <location>
        <begin position="1"/>
        <end position="29"/>
    </location>
</feature>
<dbReference type="PANTHER" id="PTHR38481:SF1">
    <property type="entry name" value="HYALURONATE LYASE"/>
    <property type="match status" value="1"/>
</dbReference>
<dbReference type="Gene3D" id="1.50.10.100">
    <property type="entry name" value="Chondroitin AC/alginate lyase"/>
    <property type="match status" value="1"/>
</dbReference>
<keyword evidence="3" id="KW-0456">Lyase</keyword>
<evidence type="ECO:0000256" key="3">
    <source>
        <dbReference type="ARBA" id="ARBA00023239"/>
    </source>
</evidence>
<dbReference type="CDD" id="cd01083">
    <property type="entry name" value="GAG_Lyase"/>
    <property type="match status" value="1"/>
</dbReference>
<dbReference type="Gene3D" id="2.60.120.260">
    <property type="entry name" value="Galactose-binding domain-like"/>
    <property type="match status" value="1"/>
</dbReference>
<dbReference type="PANTHER" id="PTHR38481">
    <property type="entry name" value="HYALURONATE LYASE"/>
    <property type="match status" value="1"/>
</dbReference>
<dbReference type="PROSITE" id="PS51257">
    <property type="entry name" value="PROKAR_LIPOPROTEIN"/>
    <property type="match status" value="1"/>
</dbReference>
<keyword evidence="2 4" id="KW-0732">Signal</keyword>
<dbReference type="SUPFAM" id="SSF74650">
    <property type="entry name" value="Galactose mutarotase-like"/>
    <property type="match status" value="1"/>
</dbReference>
<dbReference type="SUPFAM" id="SSF49373">
    <property type="entry name" value="Invasin/intimin cell-adhesion fragments"/>
    <property type="match status" value="1"/>
</dbReference>
<dbReference type="InterPro" id="IPR012970">
    <property type="entry name" value="Lyase_8_alpha_N"/>
</dbReference>
<evidence type="ECO:0000256" key="4">
    <source>
        <dbReference type="SAM" id="SignalP"/>
    </source>
</evidence>
<gene>
    <name evidence="6" type="ORF">PAECIP111894_02510</name>
</gene>
<dbReference type="InterPro" id="IPR008929">
    <property type="entry name" value="Chondroitin_lyas"/>
</dbReference>
<dbReference type="SUPFAM" id="SSF49863">
    <property type="entry name" value="Hyaluronate lyase-like, C-terminal domain"/>
    <property type="match status" value="1"/>
</dbReference>
<protein>
    <recommendedName>
        <fullName evidence="5">BIG2 domain-containing protein</fullName>
    </recommendedName>
</protein>
<proteinExistence type="inferred from homology"/>
<dbReference type="Gene3D" id="2.70.98.10">
    <property type="match status" value="1"/>
</dbReference>
<evidence type="ECO:0000256" key="1">
    <source>
        <dbReference type="ARBA" id="ARBA00006699"/>
    </source>
</evidence>
<dbReference type="Gene3D" id="2.60.220.10">
    <property type="entry name" value="Polysaccharide lyase family 8-like, C-terminal"/>
    <property type="match status" value="1"/>
</dbReference>
<dbReference type="Pfam" id="PF22637">
    <property type="entry name" value="CBM_4_9_1"/>
    <property type="match status" value="1"/>
</dbReference>
<dbReference type="Pfam" id="PF02884">
    <property type="entry name" value="Lyase_8_C"/>
    <property type="match status" value="1"/>
</dbReference>
<dbReference type="InterPro" id="IPR038970">
    <property type="entry name" value="Lyase_8"/>
</dbReference>
<dbReference type="Pfam" id="PF02278">
    <property type="entry name" value="Lyase_8"/>
    <property type="match status" value="1"/>
</dbReference>
<reference evidence="6" key="1">
    <citation type="submission" date="2021-12" db="EMBL/GenBank/DDBJ databases">
        <authorList>
            <person name="Criscuolo A."/>
        </authorList>
    </citation>
    <scope>NUCLEOTIDE SEQUENCE</scope>
    <source>
        <strain evidence="6">CIP111894</strain>
    </source>
</reference>
<dbReference type="InterPro" id="IPR008979">
    <property type="entry name" value="Galactose-bd-like_sf"/>
</dbReference>
<evidence type="ECO:0000256" key="2">
    <source>
        <dbReference type="ARBA" id="ARBA00022729"/>
    </source>
</evidence>
<keyword evidence="7" id="KW-1185">Reference proteome</keyword>
<dbReference type="InterPro" id="IPR011013">
    <property type="entry name" value="Gal_mutarotase_sf_dom"/>
</dbReference>
<dbReference type="InterPro" id="IPR054563">
    <property type="entry name" value="HylB-like_N"/>
</dbReference>
<accession>A0ABM9BCA6</accession>
<dbReference type="InterPro" id="IPR011071">
    <property type="entry name" value="Lyase_8-like_C"/>
</dbReference>
<dbReference type="InterPro" id="IPR014718">
    <property type="entry name" value="GH-type_carb-bd"/>
</dbReference>
<sequence length="1098" mass="121362">MKKYKKHLSTVLACSMTLQLILSCFPANHGVASANTAAEDTVANGSFETVNTTGHKDWVDGVQPTGWNTWLAEGTGKVSVTGAVYHSGQKSVQIEHQATARTSIFTLAPVTAGQTYKLSAWLKLDNVVSDKGVYIRTQIQDSNKKKIADGPATPYIKGMMDWTQQEKIVTVPANGQYILIEMFLDRAAGNVWLDDLSLTAWKGITALALDPVLVTMGKDDSYLLRPIVTPADATDREIVWRSSNSVVASVYDGQVTAHDYGSAMITAATKDGRLSATSYISVESDALQESYETVRQKWRSKLVGGQGLNMNDQDVAAGIEALMKRMTNAELTGRWDKLNKAPDRTYLWDDVIYTYSTDSWRISWAYGIIRDLSLAYSIEGSALYHNKALKNDIIGALEWMHTYQYNETKTISNNWWDWEIGAPQALMDILVLMYDDLTPAQIDKYLKAIDKFVPDPKKRVANPSVVETGANLLDKALVVTLRGVVGKAGAKVEQGRDAMTSEFLYVKSGDGIYEDGSLVQHFNIAYTGGYGAVLMGRMADLFYLFASSPWELTDPNAKNVYRWASQVFEPLIYKGAIMDMVKGRSISRAEDSDHLTGRAVITTLLRLAEGAPPEHAATIKRMVKAWVQADTTFDNYYKGLSLYDINLLKTLMEDASITPKDDLTRTQMFAGMDRAIHVRPGFGFGISLFSDRISAFEYGNGENKKGWYTGIGMTSLYNNDLKQYSDQYWPTVDMYRLPGTTTDGSYQTPKDWAYYMNSKDWVGGSTLDQAYGAVGMAFSLDKSTGSTLQGKKSWFLFDDEVVALGSDISSSEAKMTETIVENRRLSATGSNMLTVNGVEQPQELGWQDKLPGVEWAHLEGNVPGSDVGYIFPAATDIVAKREARTGSWRDIHAKGPVDPVTRNYMTLAIEHGQAPKAGTYAYVVLPGKTKEQTENYSARPDIKVLSNTGRVHAVRDKGLGVTAINFWEADAFRDVRTDQPISITMKENGDEWTVAIADPTQKQAKVVVDLGRIAFETLEKDERVNVLQTFPYVRLEVNTQGSIGASHKVKFRIDPSQTIDLEAAQPAKGEKRVIAVAEDTFVRDGNSAAVNFGTKNPI</sequence>
<feature type="domain" description="BIG2" evidence="5">
    <location>
        <begin position="203"/>
        <end position="278"/>
    </location>
</feature>
<dbReference type="Proteomes" id="UP000838749">
    <property type="component" value="Unassembled WGS sequence"/>
</dbReference>
<evidence type="ECO:0000313" key="7">
    <source>
        <dbReference type="Proteomes" id="UP000838749"/>
    </source>
</evidence>
<dbReference type="InterPro" id="IPR003343">
    <property type="entry name" value="Big_2"/>
</dbReference>
<dbReference type="InterPro" id="IPR004103">
    <property type="entry name" value="Lyase_8_C"/>
</dbReference>
<dbReference type="Pfam" id="PF02368">
    <property type="entry name" value="Big_2"/>
    <property type="match status" value="1"/>
</dbReference>
<dbReference type="EMBL" id="CAKMAB010000011">
    <property type="protein sequence ID" value="CAH1056357.1"/>
    <property type="molecule type" value="Genomic_DNA"/>
</dbReference>
<comment type="caution">
    <text evidence="6">The sequence shown here is derived from an EMBL/GenBank/DDBJ whole genome shotgun (WGS) entry which is preliminary data.</text>
</comment>
<dbReference type="RefSeq" id="WP_234534255.1">
    <property type="nucleotide sequence ID" value="NZ_CAKMAB010000011.1"/>
</dbReference>
<dbReference type="InterPro" id="IPR008964">
    <property type="entry name" value="Invasin/intimin_cell_adhesion"/>
</dbReference>
<dbReference type="SUPFAM" id="SSF48230">
    <property type="entry name" value="Chondroitin AC/alginate lyase"/>
    <property type="match status" value="1"/>
</dbReference>
<dbReference type="Pfam" id="PF08124">
    <property type="entry name" value="Lyase_8_N"/>
    <property type="match status" value="1"/>
</dbReference>
<name>A0ABM9BCA6_9BACL</name>
<dbReference type="Gene3D" id="2.60.40.1080">
    <property type="match status" value="1"/>
</dbReference>
<feature type="chain" id="PRO_5046411758" description="BIG2 domain-containing protein" evidence="4">
    <location>
        <begin position="30"/>
        <end position="1098"/>
    </location>
</feature>
<dbReference type="InterPro" id="IPR003159">
    <property type="entry name" value="Lyase_8_central_dom"/>
</dbReference>
<evidence type="ECO:0000259" key="5">
    <source>
        <dbReference type="SMART" id="SM00635"/>
    </source>
</evidence>
<evidence type="ECO:0000313" key="6">
    <source>
        <dbReference type="EMBL" id="CAH1056357.1"/>
    </source>
</evidence>
<organism evidence="6 7">
    <name type="scientific">Paenibacillus pseudetheri</name>
    <dbReference type="NCBI Taxonomy" id="2897682"/>
    <lineage>
        <taxon>Bacteria</taxon>
        <taxon>Bacillati</taxon>
        <taxon>Bacillota</taxon>
        <taxon>Bacilli</taxon>
        <taxon>Bacillales</taxon>
        <taxon>Paenibacillaceae</taxon>
        <taxon>Paenibacillus</taxon>
    </lineage>
</organism>